<organism evidence="2 3">
    <name type="scientific">Hansschlegelia quercus</name>
    <dbReference type="NCBI Taxonomy" id="2528245"/>
    <lineage>
        <taxon>Bacteria</taxon>
        <taxon>Pseudomonadati</taxon>
        <taxon>Pseudomonadota</taxon>
        <taxon>Alphaproteobacteria</taxon>
        <taxon>Hyphomicrobiales</taxon>
        <taxon>Methylopilaceae</taxon>
        <taxon>Hansschlegelia</taxon>
    </lineage>
</organism>
<feature type="region of interest" description="Disordered" evidence="1">
    <location>
        <begin position="1"/>
        <end position="22"/>
    </location>
</feature>
<keyword evidence="3" id="KW-1185">Reference proteome</keyword>
<dbReference type="Pfam" id="PF05711">
    <property type="entry name" value="TylF"/>
    <property type="match status" value="1"/>
</dbReference>
<dbReference type="EMBL" id="SIUB01000001">
    <property type="protein sequence ID" value="TBN54651.1"/>
    <property type="molecule type" value="Genomic_DNA"/>
</dbReference>
<reference evidence="2 3" key="1">
    <citation type="submission" date="2019-02" db="EMBL/GenBank/DDBJ databases">
        <title>Hansschlegelia quercus sp. nov., a novel methylotrophic bacterium from buds of oak (Quercus robur L.).</title>
        <authorList>
            <person name="Agafonova N.V."/>
            <person name="Kaparullina E.N."/>
            <person name="Grouzdev D.S."/>
            <person name="Doronina N.V."/>
        </authorList>
    </citation>
    <scope>NUCLEOTIDE SEQUENCE [LARGE SCALE GENOMIC DNA]</scope>
    <source>
        <strain evidence="2 3">Dub</strain>
    </source>
</reference>
<accession>A0A4Q9GMH2</accession>
<gene>
    <name evidence="2" type="ORF">EYR15_00275</name>
</gene>
<dbReference type="OrthoDB" id="9811332at2"/>
<dbReference type="RefSeq" id="WP_131000904.1">
    <property type="nucleotide sequence ID" value="NZ_JBHSZR010000002.1"/>
</dbReference>
<evidence type="ECO:0008006" key="4">
    <source>
        <dbReference type="Google" id="ProtNLM"/>
    </source>
</evidence>
<dbReference type="InterPro" id="IPR008884">
    <property type="entry name" value="TylF_MeTrfase"/>
</dbReference>
<dbReference type="SUPFAM" id="SSF53335">
    <property type="entry name" value="S-adenosyl-L-methionine-dependent methyltransferases"/>
    <property type="match status" value="1"/>
</dbReference>
<dbReference type="Proteomes" id="UP000291613">
    <property type="component" value="Unassembled WGS sequence"/>
</dbReference>
<dbReference type="PANTHER" id="PTHR40036">
    <property type="entry name" value="MACROCIN O-METHYLTRANSFERASE"/>
    <property type="match status" value="1"/>
</dbReference>
<dbReference type="PANTHER" id="PTHR40036:SF1">
    <property type="entry name" value="MACROCIN O-METHYLTRANSFERASE"/>
    <property type="match status" value="1"/>
</dbReference>
<dbReference type="Gene3D" id="3.40.50.150">
    <property type="entry name" value="Vaccinia Virus protein VP39"/>
    <property type="match status" value="1"/>
</dbReference>
<evidence type="ECO:0000256" key="1">
    <source>
        <dbReference type="SAM" id="MobiDB-lite"/>
    </source>
</evidence>
<dbReference type="AlphaFoldDB" id="A0A4Q9GMH2"/>
<evidence type="ECO:0000313" key="2">
    <source>
        <dbReference type="EMBL" id="TBN54651.1"/>
    </source>
</evidence>
<sequence>MAFGKSLSRLLSPSKGPRLKPSDAAVRKTNIQRYYAHANGGDAYLSLYDRAAEITGSQNKFVTQNRFFTLYQMVNRLLDRGVEGDVAECGCWHGLSAFITAETLAARGWTGKVWVFDSFEGGLSSKVAEDRRGRAAKRDNASEKAEKDKFISSYDAVKKNFERFPFVSIHKGWIPQVFDAAQGLAERRFALVHVDVDLYEPTRDSLAFFGPRMSPGGVIVFDDYGSANFPGATQAIDEFRAATPHSFFLETHLMGAVLAL</sequence>
<dbReference type="InterPro" id="IPR029063">
    <property type="entry name" value="SAM-dependent_MTases_sf"/>
</dbReference>
<name>A0A4Q9GMH2_9HYPH</name>
<protein>
    <recommendedName>
        <fullName evidence="4">Methyltransferase</fullName>
    </recommendedName>
</protein>
<proteinExistence type="predicted"/>
<evidence type="ECO:0000313" key="3">
    <source>
        <dbReference type="Proteomes" id="UP000291613"/>
    </source>
</evidence>
<comment type="caution">
    <text evidence="2">The sequence shown here is derived from an EMBL/GenBank/DDBJ whole genome shotgun (WGS) entry which is preliminary data.</text>
</comment>